<comment type="caution">
    <text evidence="2">The sequence shown here is derived from an EMBL/GenBank/DDBJ whole genome shotgun (WGS) entry which is preliminary data.</text>
</comment>
<sequence length="109" mass="11616">MRTSVVNPDGGGCRHQEAAGKNEETELRRSGRTALRDRNAARMRDVADVPIVGGPADGRTATVELDERGGPPAELHPGEVDVVGDGLYVREPVTGSGPPWTYHWQAATS</sequence>
<protein>
    <submittedName>
        <fullName evidence="2">Uncharacterized protein</fullName>
    </submittedName>
</protein>
<dbReference type="OrthoDB" id="3392318at2"/>
<dbReference type="EMBL" id="SHLD01000001">
    <property type="protein sequence ID" value="RZU75601.1"/>
    <property type="molecule type" value="Genomic_DNA"/>
</dbReference>
<evidence type="ECO:0000313" key="3">
    <source>
        <dbReference type="Proteomes" id="UP000294114"/>
    </source>
</evidence>
<keyword evidence="3" id="KW-1185">Reference proteome</keyword>
<feature type="region of interest" description="Disordered" evidence="1">
    <location>
        <begin position="46"/>
        <end position="79"/>
    </location>
</feature>
<proteinExistence type="predicted"/>
<evidence type="ECO:0000256" key="1">
    <source>
        <dbReference type="SAM" id="MobiDB-lite"/>
    </source>
</evidence>
<accession>A0A4Q8BE33</accession>
<dbReference type="RefSeq" id="WP_130335715.1">
    <property type="nucleotide sequence ID" value="NZ_SHLD01000001.1"/>
</dbReference>
<organism evidence="2 3">
    <name type="scientific">Micromonospora kangleipakensis</name>
    <dbReference type="NCBI Taxonomy" id="1077942"/>
    <lineage>
        <taxon>Bacteria</taxon>
        <taxon>Bacillati</taxon>
        <taxon>Actinomycetota</taxon>
        <taxon>Actinomycetes</taxon>
        <taxon>Micromonosporales</taxon>
        <taxon>Micromonosporaceae</taxon>
        <taxon>Micromonospora</taxon>
    </lineage>
</organism>
<dbReference type="AlphaFoldDB" id="A0A4Q8BE33"/>
<feature type="region of interest" description="Disordered" evidence="1">
    <location>
        <begin position="1"/>
        <end position="31"/>
    </location>
</feature>
<name>A0A4Q8BE33_9ACTN</name>
<dbReference type="Proteomes" id="UP000294114">
    <property type="component" value="Unassembled WGS sequence"/>
</dbReference>
<evidence type="ECO:0000313" key="2">
    <source>
        <dbReference type="EMBL" id="RZU75601.1"/>
    </source>
</evidence>
<gene>
    <name evidence="2" type="ORF">EV384_4153</name>
</gene>
<reference evidence="2 3" key="1">
    <citation type="submission" date="2019-02" db="EMBL/GenBank/DDBJ databases">
        <title>Sequencing the genomes of 1000 actinobacteria strains.</title>
        <authorList>
            <person name="Klenk H.-P."/>
        </authorList>
    </citation>
    <scope>NUCLEOTIDE SEQUENCE [LARGE SCALE GENOMIC DNA]</scope>
    <source>
        <strain evidence="2 3">DSM 45612</strain>
    </source>
</reference>
<feature type="compositionally biased region" description="Basic and acidic residues" evidence="1">
    <location>
        <begin position="12"/>
        <end position="31"/>
    </location>
</feature>